<sequence length="210" mass="23235">MFKKFLISSICSSTILLAQSGAGINVNEDDFEIEGTLDSRNLQALQTSSTIYLADFNFINVEDNKKTAKLMGAGVGATNKFEGAEGVELTFGAKAILANVDDNSDSKLDDNKWFAALPLMAMIRYTFPPLMFNIPPISIETKGLYAPKALSFGDSHQYSEFRVNVDIEMIENIKLYTGYRNIITGFAVGDKDNEDYIFSNGFYGGLKFTY</sequence>
<evidence type="ECO:0000313" key="1">
    <source>
        <dbReference type="EMBL" id="SFV51935.1"/>
    </source>
</evidence>
<proteinExistence type="predicted"/>
<dbReference type="AlphaFoldDB" id="A0A1W1BEL2"/>
<dbReference type="EMBL" id="FPHE01000026">
    <property type="protein sequence ID" value="SFV51935.1"/>
    <property type="molecule type" value="Genomic_DNA"/>
</dbReference>
<dbReference type="InterPro" id="IPR009998">
    <property type="entry name" value="YfaZ"/>
</dbReference>
<name>A0A1W1BEL2_9ZZZZ</name>
<accession>A0A1W1BEL2</accession>
<dbReference type="Pfam" id="PF07437">
    <property type="entry name" value="YfaZ"/>
    <property type="match status" value="1"/>
</dbReference>
<gene>
    <name evidence="1" type="ORF">MNB_SV-12-442</name>
</gene>
<evidence type="ECO:0008006" key="2">
    <source>
        <dbReference type="Google" id="ProtNLM"/>
    </source>
</evidence>
<reference evidence="1" key="1">
    <citation type="submission" date="2016-10" db="EMBL/GenBank/DDBJ databases">
        <authorList>
            <person name="de Groot N.N."/>
        </authorList>
    </citation>
    <scope>NUCLEOTIDE SEQUENCE</scope>
</reference>
<protein>
    <recommendedName>
        <fullName evidence="2">Outer membrane protein beta-barrel domain-containing protein</fullName>
    </recommendedName>
</protein>
<organism evidence="1">
    <name type="scientific">hydrothermal vent metagenome</name>
    <dbReference type="NCBI Taxonomy" id="652676"/>
    <lineage>
        <taxon>unclassified sequences</taxon>
        <taxon>metagenomes</taxon>
        <taxon>ecological metagenomes</taxon>
    </lineage>
</organism>